<evidence type="ECO:0000256" key="1">
    <source>
        <dbReference type="ARBA" id="ARBA00004651"/>
    </source>
</evidence>
<dbReference type="Pfam" id="PF00892">
    <property type="entry name" value="EamA"/>
    <property type="match status" value="2"/>
</dbReference>
<feature type="transmembrane region" description="Helical" evidence="6">
    <location>
        <begin position="268"/>
        <end position="286"/>
    </location>
</feature>
<feature type="transmembrane region" description="Helical" evidence="6">
    <location>
        <begin position="209"/>
        <end position="228"/>
    </location>
</feature>
<dbReference type="InterPro" id="IPR037185">
    <property type="entry name" value="EmrE-like"/>
</dbReference>
<evidence type="ECO:0000259" key="7">
    <source>
        <dbReference type="Pfam" id="PF00892"/>
    </source>
</evidence>
<dbReference type="Proteomes" id="UP000177126">
    <property type="component" value="Unassembled WGS sequence"/>
</dbReference>
<comment type="caution">
    <text evidence="8">The sequence shown here is derived from an EMBL/GenBank/DDBJ whole genome shotgun (WGS) entry which is preliminary data.</text>
</comment>
<proteinExistence type="predicted"/>
<evidence type="ECO:0000256" key="6">
    <source>
        <dbReference type="SAM" id="Phobius"/>
    </source>
</evidence>
<dbReference type="InterPro" id="IPR000620">
    <property type="entry name" value="EamA_dom"/>
</dbReference>
<gene>
    <name evidence="8" type="ORF">A3B04_02565</name>
</gene>
<name>A0A1G2FVS3_9BACT</name>
<feature type="domain" description="EamA" evidence="7">
    <location>
        <begin position="148"/>
        <end position="282"/>
    </location>
</feature>
<dbReference type="PANTHER" id="PTHR32322:SF18">
    <property type="entry name" value="S-ADENOSYLMETHIONINE_S-ADENOSYLHOMOCYSTEINE TRANSPORTER"/>
    <property type="match status" value="1"/>
</dbReference>
<feature type="transmembrane region" description="Helical" evidence="6">
    <location>
        <begin position="66"/>
        <end position="86"/>
    </location>
</feature>
<keyword evidence="4 6" id="KW-1133">Transmembrane helix</keyword>
<organism evidence="8 9">
    <name type="scientific">Candidatus Portnoybacteria bacterium RIFCSPLOWO2_02_FULL_39_11</name>
    <dbReference type="NCBI Taxonomy" id="1802001"/>
    <lineage>
        <taxon>Bacteria</taxon>
        <taxon>Candidatus Portnoyibacteriota</taxon>
    </lineage>
</organism>
<accession>A0A1G2FVS3</accession>
<dbReference type="InterPro" id="IPR050638">
    <property type="entry name" value="AA-Vitamin_Transporters"/>
</dbReference>
<feature type="transmembrane region" description="Helical" evidence="6">
    <location>
        <begin position="32"/>
        <end position="54"/>
    </location>
</feature>
<evidence type="ECO:0000256" key="2">
    <source>
        <dbReference type="ARBA" id="ARBA00022475"/>
    </source>
</evidence>
<feature type="transmembrane region" description="Helical" evidence="6">
    <location>
        <begin position="235"/>
        <end position="256"/>
    </location>
</feature>
<protein>
    <recommendedName>
        <fullName evidence="7">EamA domain-containing protein</fullName>
    </recommendedName>
</protein>
<evidence type="ECO:0000256" key="3">
    <source>
        <dbReference type="ARBA" id="ARBA00022692"/>
    </source>
</evidence>
<feature type="transmembrane region" description="Helical" evidence="6">
    <location>
        <begin position="98"/>
        <end position="116"/>
    </location>
</feature>
<evidence type="ECO:0000256" key="5">
    <source>
        <dbReference type="ARBA" id="ARBA00023136"/>
    </source>
</evidence>
<keyword evidence="5 6" id="KW-0472">Membrane</keyword>
<feature type="transmembrane region" description="Helical" evidence="6">
    <location>
        <begin position="174"/>
        <end position="197"/>
    </location>
</feature>
<dbReference type="AlphaFoldDB" id="A0A1G2FVS3"/>
<sequence length="302" mass="32968">MNKGLLLVFSTAVISGFSVFINKYSVSVINPYIFTFLKNALVALVLCGVVFLFAKWTTLKSLTKKQWLLLLTIGLVGGGIPFLLFFKGLSLTTAAQGAFIHKTMFLFVMILAVVFLKEKITKNFLIGALLLLLGNLIALKTLPVLFGWGDALILLATMLWAIENTISKYVLKDLPGTIIAWGRMFFGSIFILGYLGFTGQINIMSRLTAGQIGWTAITAGLLFAYVMTWYNGLKYVPVSVAAAILLIGSPITTLLTLINAHKIALPDIQSGLLLILGTAFILLSFPRQRESTPHLRGASNTE</sequence>
<evidence type="ECO:0000313" key="9">
    <source>
        <dbReference type="Proteomes" id="UP000177126"/>
    </source>
</evidence>
<feature type="domain" description="EamA" evidence="7">
    <location>
        <begin position="3"/>
        <end position="137"/>
    </location>
</feature>
<keyword evidence="2" id="KW-1003">Cell membrane</keyword>
<feature type="transmembrane region" description="Helical" evidence="6">
    <location>
        <begin position="145"/>
        <end position="162"/>
    </location>
</feature>
<dbReference type="GO" id="GO:0005886">
    <property type="term" value="C:plasma membrane"/>
    <property type="evidence" value="ECO:0007669"/>
    <property type="project" value="UniProtKB-SubCell"/>
</dbReference>
<keyword evidence="3 6" id="KW-0812">Transmembrane</keyword>
<dbReference type="PANTHER" id="PTHR32322">
    <property type="entry name" value="INNER MEMBRANE TRANSPORTER"/>
    <property type="match status" value="1"/>
</dbReference>
<reference evidence="8 9" key="1">
    <citation type="journal article" date="2016" name="Nat. Commun.">
        <title>Thousands of microbial genomes shed light on interconnected biogeochemical processes in an aquifer system.</title>
        <authorList>
            <person name="Anantharaman K."/>
            <person name="Brown C.T."/>
            <person name="Hug L.A."/>
            <person name="Sharon I."/>
            <person name="Castelle C.J."/>
            <person name="Probst A.J."/>
            <person name="Thomas B.C."/>
            <person name="Singh A."/>
            <person name="Wilkins M.J."/>
            <person name="Karaoz U."/>
            <person name="Brodie E.L."/>
            <person name="Williams K.H."/>
            <person name="Hubbard S.S."/>
            <person name="Banfield J.F."/>
        </authorList>
    </citation>
    <scope>NUCLEOTIDE SEQUENCE [LARGE SCALE GENOMIC DNA]</scope>
</reference>
<evidence type="ECO:0000256" key="4">
    <source>
        <dbReference type="ARBA" id="ARBA00022989"/>
    </source>
</evidence>
<dbReference type="SUPFAM" id="SSF103481">
    <property type="entry name" value="Multidrug resistance efflux transporter EmrE"/>
    <property type="match status" value="1"/>
</dbReference>
<dbReference type="EMBL" id="MHNF01000009">
    <property type="protein sequence ID" value="OGZ41728.1"/>
    <property type="molecule type" value="Genomic_DNA"/>
</dbReference>
<feature type="transmembrane region" description="Helical" evidence="6">
    <location>
        <begin position="123"/>
        <end position="139"/>
    </location>
</feature>
<evidence type="ECO:0000313" key="8">
    <source>
        <dbReference type="EMBL" id="OGZ41728.1"/>
    </source>
</evidence>
<comment type="subcellular location">
    <subcellularLocation>
        <location evidence="1">Cell membrane</location>
        <topology evidence="1">Multi-pass membrane protein</topology>
    </subcellularLocation>
</comment>